<evidence type="ECO:0000313" key="3">
    <source>
        <dbReference type="Proteomes" id="UP000245207"/>
    </source>
</evidence>
<feature type="region of interest" description="Disordered" evidence="1">
    <location>
        <begin position="1"/>
        <end position="84"/>
    </location>
</feature>
<reference evidence="2 3" key="1">
    <citation type="journal article" date="2018" name="Mol. Plant">
        <title>The genome of Artemisia annua provides insight into the evolution of Asteraceae family and artemisinin biosynthesis.</title>
        <authorList>
            <person name="Shen Q."/>
            <person name="Zhang L."/>
            <person name="Liao Z."/>
            <person name="Wang S."/>
            <person name="Yan T."/>
            <person name="Shi P."/>
            <person name="Liu M."/>
            <person name="Fu X."/>
            <person name="Pan Q."/>
            <person name="Wang Y."/>
            <person name="Lv Z."/>
            <person name="Lu X."/>
            <person name="Zhang F."/>
            <person name="Jiang W."/>
            <person name="Ma Y."/>
            <person name="Chen M."/>
            <person name="Hao X."/>
            <person name="Li L."/>
            <person name="Tang Y."/>
            <person name="Lv G."/>
            <person name="Zhou Y."/>
            <person name="Sun X."/>
            <person name="Brodelius P.E."/>
            <person name="Rose J.K.C."/>
            <person name="Tang K."/>
        </authorList>
    </citation>
    <scope>NUCLEOTIDE SEQUENCE [LARGE SCALE GENOMIC DNA]</scope>
    <source>
        <strain evidence="3">cv. Huhao1</strain>
        <tissue evidence="2">Leaf</tissue>
    </source>
</reference>
<feature type="compositionally biased region" description="Basic and acidic residues" evidence="1">
    <location>
        <begin position="37"/>
        <end position="61"/>
    </location>
</feature>
<accession>A0A2U1PEY1</accession>
<dbReference type="OrthoDB" id="1302012at2759"/>
<sequence>MSNDTTANDLEKCRTYRSKTSGYQSKNGVARGVPRHSFAEVVKKPVKVSDEARRRKNDLPHRNNGLQKGDTGSSDSAHKYDEQSGWRQDQFDGKVCMSYTTGHEETEWLQSCLVAKVKDAATIKFLSDDIVSESKFGCKVSVMGGSLVLLRFNNRELSEHFLKSYLDTMEPWFHYIRRWDDETIDDERITWISVVGVPVKAFSIGFFVELSNQWGSFIAVDDSTLHHRRLDVARVSLSTSLKNLPETCSVDIDGRTVTLSIKEDLGCNLLPIPYLNSHQAQEEDTPVMAEGGHSREDVDYKQDEDDSDDDVNAHHARNEEPPLATGDALHSSCRFDRRNYGTEFENTVTNASSQSQESSGTVKDCIERYFEDGCQKENDESKNDNTAQTCFENCGAKSRDPLASTEDNVTISKNMEVNLSSDLNGPTIGLGFYKSTTDHIPNHGSSNEVELGPFQNPMEVEETLNKPKEQQIINTNHSVNNTDVDSSELVENHILENKKGMKLSMKKTRSKSKKDSLVEIPIRNESSMLSDVNPMFDDQEIEFSSPSAQAKKEAEKVVEVAVMMGLACDGSIEDLKERVYQMELEDNSRVELKKIWKLNDLDARWSNSEGASGGIIIMWKQGFFKLLDHREEFSFIILKGTLIRLGVQASIVNVYAPNDMGDRRGLWRLLRNHEVGMEGLWVLGGDWNDILNIEERLGQNYVDASMRDFQSFVNDCSLVDIPMSGANFTWSNGESNLSMSRLDRFLISSEWLAQLNQTRQWCVKVSFSDHHAVAVGWDSVNWGPKPFKTFNWWLEDPTCMACFQNAWKSSQNLYGAGFSLLEKFKNVKQELKAKFGKRFISLVEEIKMKENRLFQVEVLRQSNANNSDFWEEYISLKHEVKSLRRKEASNALQKSRAKWLKLGDCNSKFFHILYNNRIISNSIDSICVKGEVISNPSVAKRAIADFFKAHFNNCMGPFLRPLNGAFKSISRSGQPDAPRSTVRGAKREGKRDNGGRNKDRSRGRNPTGKGEDSRDTNVSTMLQYLSYSSSPFHTIKPKSILLTYGLQFKKR</sequence>
<proteinExistence type="predicted"/>
<feature type="compositionally biased region" description="Basic and acidic residues" evidence="1">
    <location>
        <begin position="311"/>
        <end position="320"/>
    </location>
</feature>
<keyword evidence="2" id="KW-0540">Nuclease</keyword>
<keyword evidence="2" id="KW-0269">Exonuclease</keyword>
<comment type="caution">
    <text evidence="2">The sequence shown here is derived from an EMBL/GenBank/DDBJ whole genome shotgun (WGS) entry which is preliminary data.</text>
</comment>
<dbReference type="Proteomes" id="UP000245207">
    <property type="component" value="Unassembled WGS sequence"/>
</dbReference>
<name>A0A2U1PEY1_ARTAN</name>
<dbReference type="STRING" id="35608.A0A2U1PEY1"/>
<dbReference type="EMBL" id="PKPP01001242">
    <property type="protein sequence ID" value="PWA84305.1"/>
    <property type="molecule type" value="Genomic_DNA"/>
</dbReference>
<dbReference type="SUPFAM" id="SSF56219">
    <property type="entry name" value="DNase I-like"/>
    <property type="match status" value="1"/>
</dbReference>
<dbReference type="PANTHER" id="PTHR33710">
    <property type="entry name" value="BNAC02G09200D PROTEIN"/>
    <property type="match status" value="1"/>
</dbReference>
<dbReference type="InterPro" id="IPR036691">
    <property type="entry name" value="Endo/exonu/phosph_ase_sf"/>
</dbReference>
<dbReference type="Gene3D" id="3.60.10.10">
    <property type="entry name" value="Endonuclease/exonuclease/phosphatase"/>
    <property type="match status" value="1"/>
</dbReference>
<keyword evidence="3" id="KW-1185">Reference proteome</keyword>
<dbReference type="GO" id="GO:0004527">
    <property type="term" value="F:exonuclease activity"/>
    <property type="evidence" value="ECO:0007669"/>
    <property type="project" value="UniProtKB-KW"/>
</dbReference>
<feature type="region of interest" description="Disordered" evidence="1">
    <location>
        <begin position="298"/>
        <end position="330"/>
    </location>
</feature>
<feature type="compositionally biased region" description="Basic and acidic residues" evidence="1">
    <location>
        <begin position="985"/>
        <end position="1002"/>
    </location>
</feature>
<feature type="region of interest" description="Disordered" evidence="1">
    <location>
        <begin position="969"/>
        <end position="1017"/>
    </location>
</feature>
<evidence type="ECO:0000313" key="2">
    <source>
        <dbReference type="EMBL" id="PWA84305.1"/>
    </source>
</evidence>
<evidence type="ECO:0000256" key="1">
    <source>
        <dbReference type="SAM" id="MobiDB-lite"/>
    </source>
</evidence>
<dbReference type="PANTHER" id="PTHR33710:SF64">
    <property type="entry name" value="ENDONUCLEASE_EXONUCLEASE_PHOSPHATASE DOMAIN-CONTAINING PROTEIN"/>
    <property type="match status" value="1"/>
</dbReference>
<organism evidence="2 3">
    <name type="scientific">Artemisia annua</name>
    <name type="common">Sweet wormwood</name>
    <dbReference type="NCBI Taxonomy" id="35608"/>
    <lineage>
        <taxon>Eukaryota</taxon>
        <taxon>Viridiplantae</taxon>
        <taxon>Streptophyta</taxon>
        <taxon>Embryophyta</taxon>
        <taxon>Tracheophyta</taxon>
        <taxon>Spermatophyta</taxon>
        <taxon>Magnoliopsida</taxon>
        <taxon>eudicotyledons</taxon>
        <taxon>Gunneridae</taxon>
        <taxon>Pentapetalae</taxon>
        <taxon>asterids</taxon>
        <taxon>campanulids</taxon>
        <taxon>Asterales</taxon>
        <taxon>Asteraceae</taxon>
        <taxon>Asteroideae</taxon>
        <taxon>Anthemideae</taxon>
        <taxon>Artemisiinae</taxon>
        <taxon>Artemisia</taxon>
    </lineage>
</organism>
<dbReference type="GO" id="GO:0004519">
    <property type="term" value="F:endonuclease activity"/>
    <property type="evidence" value="ECO:0007669"/>
    <property type="project" value="UniProtKB-KW"/>
</dbReference>
<protein>
    <submittedName>
        <fullName evidence="2">Endonuclease/exonuclease/phosphatase</fullName>
    </submittedName>
</protein>
<keyword evidence="2" id="KW-0378">Hydrolase</keyword>
<gene>
    <name evidence="2" type="ORF">CTI12_AA160750</name>
</gene>
<feature type="compositionally biased region" description="Polar residues" evidence="1">
    <location>
        <begin position="18"/>
        <end position="27"/>
    </location>
</feature>
<keyword evidence="2" id="KW-0255">Endonuclease</keyword>
<feature type="compositionally biased region" description="Polar residues" evidence="1">
    <location>
        <begin position="64"/>
        <end position="75"/>
    </location>
</feature>
<dbReference type="AlphaFoldDB" id="A0A2U1PEY1"/>